<evidence type="ECO:0000313" key="2">
    <source>
        <dbReference type="Proteomes" id="UP000188268"/>
    </source>
</evidence>
<keyword evidence="2" id="KW-1185">Reference proteome</keyword>
<sequence>MPTEGFHGVVAYCSREEFCVDGYVKKRPNRLTYQVRTEAKANIRYPDTFEGFLDFMRNFLVHLDQSCYTDEDNEQFNKALSRTQAKANIRYPDTFEGFLDFMRNFLVHLDQSCYTDEDNEQFNKALSRLFLTKKKTKVSWSCGKVGSGGLL</sequence>
<dbReference type="AlphaFoldDB" id="A0A1R3HKI2"/>
<evidence type="ECO:0000313" key="1">
    <source>
        <dbReference type="EMBL" id="OMO70887.1"/>
    </source>
</evidence>
<dbReference type="OrthoDB" id="10592209at2759"/>
<dbReference type="Proteomes" id="UP000188268">
    <property type="component" value="Unassembled WGS sequence"/>
</dbReference>
<organism evidence="1 2">
    <name type="scientific">Corchorus capsularis</name>
    <name type="common">Jute</name>
    <dbReference type="NCBI Taxonomy" id="210143"/>
    <lineage>
        <taxon>Eukaryota</taxon>
        <taxon>Viridiplantae</taxon>
        <taxon>Streptophyta</taxon>
        <taxon>Embryophyta</taxon>
        <taxon>Tracheophyta</taxon>
        <taxon>Spermatophyta</taxon>
        <taxon>Magnoliopsida</taxon>
        <taxon>eudicotyledons</taxon>
        <taxon>Gunneridae</taxon>
        <taxon>Pentapetalae</taxon>
        <taxon>rosids</taxon>
        <taxon>malvids</taxon>
        <taxon>Malvales</taxon>
        <taxon>Malvaceae</taxon>
        <taxon>Grewioideae</taxon>
        <taxon>Apeibeae</taxon>
        <taxon>Corchorus</taxon>
    </lineage>
</organism>
<protein>
    <submittedName>
        <fullName evidence="1">Uncharacterized protein</fullName>
    </submittedName>
</protein>
<accession>A0A1R3HKI2</accession>
<reference evidence="1 2" key="1">
    <citation type="submission" date="2013-09" db="EMBL/GenBank/DDBJ databases">
        <title>Corchorus capsularis genome sequencing.</title>
        <authorList>
            <person name="Alam M."/>
            <person name="Haque M.S."/>
            <person name="Islam M.S."/>
            <person name="Emdad E.M."/>
            <person name="Islam M.M."/>
            <person name="Ahmed B."/>
            <person name="Halim A."/>
            <person name="Hossen Q.M.M."/>
            <person name="Hossain M.Z."/>
            <person name="Ahmed R."/>
            <person name="Khan M.M."/>
            <person name="Islam R."/>
            <person name="Rashid M.M."/>
            <person name="Khan S.A."/>
            <person name="Rahman M.S."/>
            <person name="Alam M."/>
        </authorList>
    </citation>
    <scope>NUCLEOTIDE SEQUENCE [LARGE SCALE GENOMIC DNA]</scope>
    <source>
        <strain evidence="2">cv. CVL-1</strain>
        <tissue evidence="1">Whole seedling</tissue>
    </source>
</reference>
<proteinExistence type="predicted"/>
<gene>
    <name evidence="1" type="ORF">CCACVL1_18610</name>
</gene>
<dbReference type="Gramene" id="OMO70887">
    <property type="protein sequence ID" value="OMO70887"/>
    <property type="gene ID" value="CCACVL1_18610"/>
</dbReference>
<dbReference type="EMBL" id="AWWV01011756">
    <property type="protein sequence ID" value="OMO70887.1"/>
    <property type="molecule type" value="Genomic_DNA"/>
</dbReference>
<comment type="caution">
    <text evidence="1">The sequence shown here is derived from an EMBL/GenBank/DDBJ whole genome shotgun (WGS) entry which is preliminary data.</text>
</comment>
<name>A0A1R3HKI2_COCAP</name>